<gene>
    <name evidence="1" type="ORF">BBBOND_0104010</name>
</gene>
<dbReference type="VEuPathDB" id="PiroplasmaDB:BBBOND_0104010"/>
<dbReference type="EMBL" id="LK391707">
    <property type="protein sequence ID" value="CDR94093.1"/>
    <property type="molecule type" value="Genomic_DNA"/>
</dbReference>
<reference evidence="2" key="1">
    <citation type="journal article" date="2014" name="Nucleic Acids Res.">
        <title>The evolutionary dynamics of variant antigen genes in Babesia reveal a history of genomic innovation underlying host-parasite interaction.</title>
        <authorList>
            <person name="Jackson A.P."/>
            <person name="Otto T.D."/>
            <person name="Darby A."/>
            <person name="Ramaprasad A."/>
            <person name="Xia D."/>
            <person name="Echaide I.E."/>
            <person name="Farber M."/>
            <person name="Gahlot S."/>
            <person name="Gamble J."/>
            <person name="Gupta D."/>
            <person name="Gupta Y."/>
            <person name="Jackson L."/>
            <person name="Malandrin L."/>
            <person name="Malas T.B."/>
            <person name="Moussa E."/>
            <person name="Nair M."/>
            <person name="Reid A.J."/>
            <person name="Sanders M."/>
            <person name="Sharma J."/>
            <person name="Tracey A."/>
            <person name="Quail M.A."/>
            <person name="Weir W."/>
            <person name="Wastling J.M."/>
            <person name="Hall N."/>
            <person name="Willadsen P."/>
            <person name="Lingelbach K."/>
            <person name="Shiels B."/>
            <person name="Tait A."/>
            <person name="Berriman M."/>
            <person name="Allred D.R."/>
            <person name="Pain A."/>
        </authorList>
    </citation>
    <scope>NUCLEOTIDE SEQUENCE [LARGE SCALE GENOMIC DNA]</scope>
    <source>
        <strain evidence="2">Bond</strain>
    </source>
</reference>
<keyword evidence="2" id="KW-1185">Reference proteome</keyword>
<evidence type="ECO:0000313" key="2">
    <source>
        <dbReference type="Proteomes" id="UP000033188"/>
    </source>
</evidence>
<evidence type="ECO:0000313" key="1">
    <source>
        <dbReference type="EMBL" id="CDR94093.1"/>
    </source>
</evidence>
<protein>
    <submittedName>
        <fullName evidence="1">Uncharacterized protein</fullName>
    </submittedName>
</protein>
<dbReference type="GeneID" id="24562634"/>
<dbReference type="RefSeq" id="XP_012766279.1">
    <property type="nucleotide sequence ID" value="XM_012910825.1"/>
</dbReference>
<proteinExistence type="predicted"/>
<dbReference type="AlphaFoldDB" id="A0A061D098"/>
<sequence length="94" mass="10508">MAAAHQTRIGTDLRDTRGTDGFWQRFTVKMLASLSSAAGLLFALFLVEKQVVLLLETTRTYALNLSHLYVQLLTPVKGVYKHTGIRCVRAGFRP</sequence>
<organism evidence="1 2">
    <name type="scientific">Babesia bigemina</name>
    <dbReference type="NCBI Taxonomy" id="5866"/>
    <lineage>
        <taxon>Eukaryota</taxon>
        <taxon>Sar</taxon>
        <taxon>Alveolata</taxon>
        <taxon>Apicomplexa</taxon>
        <taxon>Aconoidasida</taxon>
        <taxon>Piroplasmida</taxon>
        <taxon>Babesiidae</taxon>
        <taxon>Babesia</taxon>
    </lineage>
</organism>
<name>A0A061D098_BABBI</name>
<dbReference type="Proteomes" id="UP000033188">
    <property type="component" value="Chromosome 1"/>
</dbReference>
<accession>A0A061D098</accession>
<dbReference type="KEGG" id="bbig:BBBOND_0104010"/>